<keyword evidence="2" id="KW-1185">Reference proteome</keyword>
<dbReference type="InParanoid" id="A0A317ZEC4"/>
<evidence type="ECO:0008006" key="3">
    <source>
        <dbReference type="Google" id="ProtNLM"/>
    </source>
</evidence>
<dbReference type="AlphaFoldDB" id="A0A317ZEC4"/>
<comment type="caution">
    <text evidence="1">The sequence shown here is derived from an EMBL/GenBank/DDBJ whole genome shotgun (WGS) entry which is preliminary data.</text>
</comment>
<accession>A0A317ZEC4</accession>
<dbReference type="EMBL" id="QHJQ01000007">
    <property type="protein sequence ID" value="PXA03784.1"/>
    <property type="molecule type" value="Genomic_DNA"/>
</dbReference>
<name>A0A317ZEC4_9BACT</name>
<reference evidence="1 2" key="1">
    <citation type="submission" date="2018-05" db="EMBL/GenBank/DDBJ databases">
        <title>Coraliomargarita sinensis sp. nov., isolated from a marine solar saltern.</title>
        <authorList>
            <person name="Zhou L.Y."/>
        </authorList>
    </citation>
    <scope>NUCLEOTIDE SEQUENCE [LARGE SCALE GENOMIC DNA]</scope>
    <source>
        <strain evidence="1 2">WN38</strain>
    </source>
</reference>
<proteinExistence type="predicted"/>
<organism evidence="1 2">
    <name type="scientific">Coraliomargarita sinensis</name>
    <dbReference type="NCBI Taxonomy" id="2174842"/>
    <lineage>
        <taxon>Bacteria</taxon>
        <taxon>Pseudomonadati</taxon>
        <taxon>Verrucomicrobiota</taxon>
        <taxon>Opitutia</taxon>
        <taxon>Puniceicoccales</taxon>
        <taxon>Coraliomargaritaceae</taxon>
        <taxon>Coraliomargarita</taxon>
    </lineage>
</organism>
<protein>
    <recommendedName>
        <fullName evidence="3">DUF1579 domain-containing protein</fullName>
    </recommendedName>
</protein>
<evidence type="ECO:0000313" key="1">
    <source>
        <dbReference type="EMBL" id="PXA03784.1"/>
    </source>
</evidence>
<evidence type="ECO:0000313" key="2">
    <source>
        <dbReference type="Proteomes" id="UP000247099"/>
    </source>
</evidence>
<gene>
    <name evidence="1" type="ORF">DDZ13_10885</name>
</gene>
<dbReference type="Proteomes" id="UP000247099">
    <property type="component" value="Unassembled WGS sequence"/>
</dbReference>
<sequence length="181" mass="20446">MLLFRGVVLRCCLYLLIICLLPAYALGNELLDYLKAYEGRWVGQFSIHSTANGYTESFPVEQRYWWDGDVLYGLAVSQRDSGLAVASSKTWLDGKKLMTEIKQGDSKESFYGVLHDGALLWLPTDMQRANDYQMREFIVPKDGKTKMAVEGFDTYVYVDGLAHIIIKGELTLQSDSEEGPP</sequence>